<dbReference type="AlphaFoldDB" id="A0A7X4GGW8"/>
<protein>
    <submittedName>
        <fullName evidence="1">Uncharacterized protein</fullName>
    </submittedName>
</protein>
<evidence type="ECO:0000313" key="1">
    <source>
        <dbReference type="EMBL" id="MYL98400.1"/>
    </source>
</evidence>
<keyword evidence="2" id="KW-1185">Reference proteome</keyword>
<dbReference type="EMBL" id="WVTD01000007">
    <property type="protein sequence ID" value="MYL98400.1"/>
    <property type="molecule type" value="Genomic_DNA"/>
</dbReference>
<reference evidence="1 2" key="1">
    <citation type="submission" date="2019-12" db="EMBL/GenBank/DDBJ databases">
        <authorList>
            <person name="Feng G."/>
            <person name="Zhu H."/>
        </authorList>
    </citation>
    <scope>NUCLEOTIDE SEQUENCE [LARGE SCALE GENOMIC DNA]</scope>
    <source>
        <strain evidence="1 2">FGD1</strain>
    </source>
</reference>
<proteinExistence type="predicted"/>
<evidence type="ECO:0000313" key="2">
    <source>
        <dbReference type="Proteomes" id="UP000465810"/>
    </source>
</evidence>
<name>A0A7X4GGW8_9SPHN</name>
<comment type="caution">
    <text evidence="1">The sequence shown here is derived from an EMBL/GenBank/DDBJ whole genome shotgun (WGS) entry which is preliminary data.</text>
</comment>
<accession>A0A7X4GGW8</accession>
<dbReference type="Proteomes" id="UP000465810">
    <property type="component" value="Unassembled WGS sequence"/>
</dbReference>
<sequence length="244" mass="26308">MAFGINILNDFNTLQIDGSNPNPSLVNKGVWYPAAGAGSSNTQANVGWQSVNISHNSGNAPKMVIRANNCYAGIWSVQKSGNTWTWTLYTIHSEVGPSVEWFIFDKVSGLGRGSGFGLEISSASAELLMSDIYPTLKLHAMASDYTSNQGANGGNGAYPQSYDGSRKFGNMGIGPFWSSRIEERGDSLSGQVTFVRLNWIGALKWTGSTVDYIDHETAGTGKTYGWDDSSGQPSPMWIVDLTNL</sequence>
<organism evidence="1 2">
    <name type="scientific">Novosphingobium silvae</name>
    <dbReference type="NCBI Taxonomy" id="2692619"/>
    <lineage>
        <taxon>Bacteria</taxon>
        <taxon>Pseudomonadati</taxon>
        <taxon>Pseudomonadota</taxon>
        <taxon>Alphaproteobacteria</taxon>
        <taxon>Sphingomonadales</taxon>
        <taxon>Sphingomonadaceae</taxon>
        <taxon>Novosphingobium</taxon>
    </lineage>
</organism>
<dbReference type="RefSeq" id="WP_160986033.1">
    <property type="nucleotide sequence ID" value="NZ_WVTD01000007.1"/>
</dbReference>
<gene>
    <name evidence="1" type="ORF">GR702_11560</name>
</gene>